<accession>A0A9D1AHA2</accession>
<organism evidence="1 2">
    <name type="scientific">Candidatus Egerieicola pullicola</name>
    <dbReference type="NCBI Taxonomy" id="2840775"/>
    <lineage>
        <taxon>Bacteria</taxon>
        <taxon>Bacillati</taxon>
        <taxon>Bacillota</taxon>
        <taxon>Clostridia</taxon>
        <taxon>Eubacteriales</taxon>
        <taxon>Oscillospiraceae</taxon>
        <taxon>Oscillospiraceae incertae sedis</taxon>
        <taxon>Candidatus Egerieicola</taxon>
    </lineage>
</organism>
<protein>
    <submittedName>
        <fullName evidence="1">Uncharacterized protein</fullName>
    </submittedName>
</protein>
<gene>
    <name evidence="1" type="ORF">IAB36_00035</name>
</gene>
<dbReference type="AlphaFoldDB" id="A0A9D1AHA2"/>
<proteinExistence type="predicted"/>
<evidence type="ECO:0000313" key="1">
    <source>
        <dbReference type="EMBL" id="HIR40205.1"/>
    </source>
</evidence>
<reference evidence="1" key="2">
    <citation type="journal article" date="2021" name="PeerJ">
        <title>Extensive microbial diversity within the chicken gut microbiome revealed by metagenomics and culture.</title>
        <authorList>
            <person name="Gilroy R."/>
            <person name="Ravi A."/>
            <person name="Getino M."/>
            <person name="Pursley I."/>
            <person name="Horton D.L."/>
            <person name="Alikhan N.F."/>
            <person name="Baker D."/>
            <person name="Gharbi K."/>
            <person name="Hall N."/>
            <person name="Watson M."/>
            <person name="Adriaenssens E.M."/>
            <person name="Foster-Nyarko E."/>
            <person name="Jarju S."/>
            <person name="Secka A."/>
            <person name="Antonio M."/>
            <person name="Oren A."/>
            <person name="Chaudhuri R.R."/>
            <person name="La Ragione R."/>
            <person name="Hildebrand F."/>
            <person name="Pallen M.J."/>
        </authorList>
    </citation>
    <scope>NUCLEOTIDE SEQUENCE</scope>
    <source>
        <strain evidence="1">CHK184-25365</strain>
    </source>
</reference>
<name>A0A9D1AHA2_9FIRM</name>
<dbReference type="Proteomes" id="UP000886749">
    <property type="component" value="Unassembled WGS sequence"/>
</dbReference>
<reference evidence="1" key="1">
    <citation type="submission" date="2020-10" db="EMBL/GenBank/DDBJ databases">
        <authorList>
            <person name="Gilroy R."/>
        </authorList>
    </citation>
    <scope>NUCLEOTIDE SEQUENCE</scope>
    <source>
        <strain evidence="1">CHK184-25365</strain>
    </source>
</reference>
<comment type="caution">
    <text evidence="1">The sequence shown here is derived from an EMBL/GenBank/DDBJ whole genome shotgun (WGS) entry which is preliminary data.</text>
</comment>
<sequence length="80" mass="8631">MHTKNPAIGKLKVPVAVRLSKKVLDVSGLTCPWLCAIGQADSGLLFPRLDFKNNLKQEILKYSISAGALPLATPQAFKKA</sequence>
<evidence type="ECO:0000313" key="2">
    <source>
        <dbReference type="Proteomes" id="UP000886749"/>
    </source>
</evidence>
<dbReference type="EMBL" id="DVGY01000002">
    <property type="protein sequence ID" value="HIR40205.1"/>
    <property type="molecule type" value="Genomic_DNA"/>
</dbReference>